<comment type="caution">
    <text evidence="2">The sequence shown here is derived from an EMBL/GenBank/DDBJ whole genome shotgun (WGS) entry which is preliminary data.</text>
</comment>
<dbReference type="GeneID" id="55968515"/>
<proteinExistence type="predicted"/>
<sequence length="77" mass="8181">MSIRMASPTALLPPLLYDYDDGSKAVGGNAVELRRNHDNTPKDPAEQSGRQLGCLPATPPIAAVLYTTTRNASGRSN</sequence>
<dbReference type="Proteomes" id="UP000749293">
    <property type="component" value="Unassembled WGS sequence"/>
</dbReference>
<dbReference type="EMBL" id="JAANYQ010000013">
    <property type="protein sequence ID" value="KAF4121323.1"/>
    <property type="molecule type" value="Genomic_DNA"/>
</dbReference>
<keyword evidence="3" id="KW-1185">Reference proteome</keyword>
<dbReference type="AlphaFoldDB" id="A0A9P5CZ95"/>
<reference evidence="2" key="1">
    <citation type="submission" date="2020-03" db="EMBL/GenBank/DDBJ databases">
        <title>Site-based positive gene gene selection in Geosmithia morbida across the United States reveals a broad range of putative effectors and factors for local host and environmental adapation.</title>
        <authorList>
            <person name="Onufrak A."/>
            <person name="Murdoch R.W."/>
            <person name="Gazis R."/>
            <person name="Huff M."/>
            <person name="Staton M."/>
            <person name="Klingeman W."/>
            <person name="Hadziabdic D."/>
        </authorList>
    </citation>
    <scope>NUCLEOTIDE SEQUENCE</scope>
    <source>
        <strain evidence="2">1262</strain>
    </source>
</reference>
<protein>
    <submittedName>
        <fullName evidence="2">Uncharacterized protein</fullName>
    </submittedName>
</protein>
<feature type="compositionally biased region" description="Basic and acidic residues" evidence="1">
    <location>
        <begin position="34"/>
        <end position="45"/>
    </location>
</feature>
<evidence type="ECO:0000256" key="1">
    <source>
        <dbReference type="SAM" id="MobiDB-lite"/>
    </source>
</evidence>
<evidence type="ECO:0000313" key="3">
    <source>
        <dbReference type="Proteomes" id="UP000749293"/>
    </source>
</evidence>
<feature type="region of interest" description="Disordered" evidence="1">
    <location>
        <begin position="34"/>
        <end position="56"/>
    </location>
</feature>
<accession>A0A9P5CZ95</accession>
<dbReference type="RefSeq" id="XP_035319975.1">
    <property type="nucleotide sequence ID" value="XM_035464265.1"/>
</dbReference>
<gene>
    <name evidence="2" type="ORF">GMORB2_2285</name>
</gene>
<organism evidence="2 3">
    <name type="scientific">Geosmithia morbida</name>
    <dbReference type="NCBI Taxonomy" id="1094350"/>
    <lineage>
        <taxon>Eukaryota</taxon>
        <taxon>Fungi</taxon>
        <taxon>Dikarya</taxon>
        <taxon>Ascomycota</taxon>
        <taxon>Pezizomycotina</taxon>
        <taxon>Sordariomycetes</taxon>
        <taxon>Hypocreomycetidae</taxon>
        <taxon>Hypocreales</taxon>
        <taxon>Bionectriaceae</taxon>
        <taxon>Geosmithia</taxon>
    </lineage>
</organism>
<name>A0A9P5CZ95_9HYPO</name>
<evidence type="ECO:0000313" key="2">
    <source>
        <dbReference type="EMBL" id="KAF4121323.1"/>
    </source>
</evidence>